<reference evidence="2" key="1">
    <citation type="journal article" date="2019" name="Int. J. Syst. Evol. Microbiol.">
        <title>The Global Catalogue of Microorganisms (GCM) 10K type strain sequencing project: providing services to taxonomists for standard genome sequencing and annotation.</title>
        <authorList>
            <consortium name="The Broad Institute Genomics Platform"/>
            <consortium name="The Broad Institute Genome Sequencing Center for Infectious Disease"/>
            <person name="Wu L."/>
            <person name="Ma J."/>
        </authorList>
    </citation>
    <scope>NUCLEOTIDE SEQUENCE [LARGE SCALE GENOMIC DNA]</scope>
    <source>
        <strain evidence="2">CCM 8947</strain>
    </source>
</reference>
<accession>A0ABW4CQJ5</accession>
<sequence length="89" mass="9706">MPAKDTTISVRVDSKLKDHVQKDLDAMGLDFSTLFTMTLKAVERSHSLPFAPTAISPLDEAIAEVKAGNFEPTVTLDQHLAEVRKLAKG</sequence>
<comment type="caution">
    <text evidence="1">The sequence shown here is derived from an EMBL/GenBank/DDBJ whole genome shotgun (WGS) entry which is preliminary data.</text>
</comment>
<organism evidence="1 2">
    <name type="scientific">Lacticaseibacillus yichunensis</name>
    <dbReference type="NCBI Taxonomy" id="2486015"/>
    <lineage>
        <taxon>Bacteria</taxon>
        <taxon>Bacillati</taxon>
        <taxon>Bacillota</taxon>
        <taxon>Bacilli</taxon>
        <taxon>Lactobacillales</taxon>
        <taxon>Lactobacillaceae</taxon>
        <taxon>Lacticaseibacillus</taxon>
    </lineage>
</organism>
<evidence type="ECO:0000313" key="2">
    <source>
        <dbReference type="Proteomes" id="UP001597192"/>
    </source>
</evidence>
<protein>
    <submittedName>
        <fullName evidence="1">Type II toxin-antitoxin system RelB/DinJ family antitoxin</fullName>
    </submittedName>
</protein>
<evidence type="ECO:0000313" key="1">
    <source>
        <dbReference type="EMBL" id="MFD1432231.1"/>
    </source>
</evidence>
<dbReference type="Gene3D" id="1.10.1220.10">
    <property type="entry name" value="Met repressor-like"/>
    <property type="match status" value="1"/>
</dbReference>
<dbReference type="Proteomes" id="UP001597192">
    <property type="component" value="Unassembled WGS sequence"/>
</dbReference>
<keyword evidence="2" id="KW-1185">Reference proteome</keyword>
<dbReference type="InterPro" id="IPR013321">
    <property type="entry name" value="Arc_rbn_hlx_hlx"/>
</dbReference>
<dbReference type="InterPro" id="IPR007337">
    <property type="entry name" value="RelB/DinJ"/>
</dbReference>
<dbReference type="EMBL" id="JBHTOG010000030">
    <property type="protein sequence ID" value="MFD1432231.1"/>
    <property type="molecule type" value="Genomic_DNA"/>
</dbReference>
<gene>
    <name evidence="1" type="ORF">ACFQ47_05980</name>
</gene>
<proteinExistence type="predicted"/>
<dbReference type="Pfam" id="PF04221">
    <property type="entry name" value="RelB"/>
    <property type="match status" value="1"/>
</dbReference>
<name>A0ABW4CQJ5_9LACO</name>
<dbReference type="RefSeq" id="WP_125698490.1">
    <property type="nucleotide sequence ID" value="NZ_JBHTOG010000030.1"/>
</dbReference>